<evidence type="ECO:0000256" key="2">
    <source>
        <dbReference type="ARBA" id="ARBA00022670"/>
    </source>
</evidence>
<keyword evidence="2" id="KW-0645">Protease</keyword>
<gene>
    <name evidence="6" type="ORF">CSCA_3500</name>
</gene>
<evidence type="ECO:0000313" key="6">
    <source>
        <dbReference type="EMBL" id="AKA70625.1"/>
    </source>
</evidence>
<dbReference type="PROSITE" id="PS50106">
    <property type="entry name" value="PDZ"/>
    <property type="match status" value="1"/>
</dbReference>
<dbReference type="KEGG" id="csq:CSCA_3500"/>
<evidence type="ECO:0000313" key="7">
    <source>
        <dbReference type="Proteomes" id="UP000033115"/>
    </source>
</evidence>
<dbReference type="Proteomes" id="UP000033115">
    <property type="component" value="Chromosome"/>
</dbReference>
<keyword evidence="7" id="KW-1185">Reference proteome</keyword>
<dbReference type="STRING" id="1548.CSCA_3500"/>
<sequence>MDNLNNEKNESQLINTNSINEGKDFNNNNFQNKFLKHKVKIKRGLVSYVIVGLICSIVAGTASTVATLYYLPNSNFFKNSPLYQNLRQGSGTTAASTNYINASTVSTKGSLTVAQIAQKVGPAVVGVSTTGISQNDYGFAEKQEGMGSGIIINDQGYILTNNHVISGAQQVKVIFNNNKEVSAKVINYDENMDLAIIKVTDNVKMPAVAELGSSDALQVGDPVVAIGNPLGKELLGSVTTGVISAKNRQIQENSKSTSKQTFLQTDAAINPGNSGGALVNSQGQVIGINTAKVGGNGVEGLGFAIPMDSIKPKIDSLLKPILKIGISCRDISSDVAKQNNVPEGVAVLQVQEFSPAEKAGLQTGDIITKFDGKSVKSVDSMNTIKSKHKSGDEISLEVYRDGSNKSLKLKLSE</sequence>
<reference evidence="6 7" key="1">
    <citation type="journal article" date="2015" name="J. Biotechnol.">
        <title>Complete genome sequence of a malodorant-producing acetogen, Clostridium scatologenes ATCC 25775(T).</title>
        <authorList>
            <person name="Zhu Z."/>
            <person name="Guo T."/>
            <person name="Zheng H."/>
            <person name="Song T."/>
            <person name="Ouyang P."/>
            <person name="Xie J."/>
        </authorList>
    </citation>
    <scope>NUCLEOTIDE SEQUENCE [LARGE SCALE GENOMIC DNA]</scope>
    <source>
        <strain evidence="6 7">ATCC 25775</strain>
    </source>
</reference>
<dbReference type="RefSeq" id="WP_029160743.1">
    <property type="nucleotide sequence ID" value="NZ_CP009933.1"/>
</dbReference>
<keyword evidence="3" id="KW-0378">Hydrolase</keyword>
<dbReference type="GO" id="GO:0006508">
    <property type="term" value="P:proteolysis"/>
    <property type="evidence" value="ECO:0007669"/>
    <property type="project" value="UniProtKB-KW"/>
</dbReference>
<dbReference type="InterPro" id="IPR051201">
    <property type="entry name" value="Chloro_Bact_Ser_Proteases"/>
</dbReference>
<dbReference type="InterPro" id="IPR001940">
    <property type="entry name" value="Peptidase_S1C"/>
</dbReference>
<dbReference type="Pfam" id="PF13180">
    <property type="entry name" value="PDZ_2"/>
    <property type="match status" value="1"/>
</dbReference>
<dbReference type="SUPFAM" id="SSF50494">
    <property type="entry name" value="Trypsin-like serine proteases"/>
    <property type="match status" value="1"/>
</dbReference>
<dbReference type="InterPro" id="IPR001478">
    <property type="entry name" value="PDZ"/>
</dbReference>
<dbReference type="HOGENOM" id="CLU_020120_0_0_9"/>
<dbReference type="InterPro" id="IPR043504">
    <property type="entry name" value="Peptidase_S1_PA_chymotrypsin"/>
</dbReference>
<feature type="domain" description="PDZ" evidence="5">
    <location>
        <begin position="324"/>
        <end position="402"/>
    </location>
</feature>
<keyword evidence="4" id="KW-0472">Membrane</keyword>
<evidence type="ECO:0000259" key="5">
    <source>
        <dbReference type="PROSITE" id="PS50106"/>
    </source>
</evidence>
<dbReference type="InterPro" id="IPR036034">
    <property type="entry name" value="PDZ_sf"/>
</dbReference>
<dbReference type="PANTHER" id="PTHR43343">
    <property type="entry name" value="PEPTIDASE S12"/>
    <property type="match status" value="1"/>
</dbReference>
<dbReference type="AlphaFoldDB" id="A0A0E3M946"/>
<accession>A0A0E3M946</accession>
<dbReference type="PANTHER" id="PTHR43343:SF3">
    <property type="entry name" value="PROTEASE DO-LIKE 8, CHLOROPLASTIC"/>
    <property type="match status" value="1"/>
</dbReference>
<dbReference type="Gene3D" id="2.40.10.10">
    <property type="entry name" value="Trypsin-like serine proteases"/>
    <property type="match status" value="2"/>
</dbReference>
<dbReference type="InterPro" id="IPR009003">
    <property type="entry name" value="Peptidase_S1_PA"/>
</dbReference>
<keyword evidence="4" id="KW-0812">Transmembrane</keyword>
<comment type="similarity">
    <text evidence="1">Belongs to the peptidase S1C family.</text>
</comment>
<protein>
    <submittedName>
        <fullName evidence="6">2-alkenal reductase</fullName>
    </submittedName>
</protein>
<keyword evidence="4" id="KW-1133">Transmembrane helix</keyword>
<evidence type="ECO:0000256" key="4">
    <source>
        <dbReference type="SAM" id="Phobius"/>
    </source>
</evidence>
<dbReference type="Gene3D" id="2.30.42.10">
    <property type="match status" value="1"/>
</dbReference>
<dbReference type="GO" id="GO:0004252">
    <property type="term" value="F:serine-type endopeptidase activity"/>
    <property type="evidence" value="ECO:0007669"/>
    <property type="project" value="InterPro"/>
</dbReference>
<proteinExistence type="inferred from homology"/>
<dbReference type="SMART" id="SM00228">
    <property type="entry name" value="PDZ"/>
    <property type="match status" value="1"/>
</dbReference>
<name>A0A0E3M946_CLOSL</name>
<dbReference type="PRINTS" id="PR00834">
    <property type="entry name" value="PROTEASES2C"/>
</dbReference>
<evidence type="ECO:0000256" key="3">
    <source>
        <dbReference type="ARBA" id="ARBA00022801"/>
    </source>
</evidence>
<evidence type="ECO:0000256" key="1">
    <source>
        <dbReference type="ARBA" id="ARBA00010541"/>
    </source>
</evidence>
<dbReference type="SUPFAM" id="SSF50156">
    <property type="entry name" value="PDZ domain-like"/>
    <property type="match status" value="1"/>
</dbReference>
<dbReference type="Pfam" id="PF13365">
    <property type="entry name" value="Trypsin_2"/>
    <property type="match status" value="1"/>
</dbReference>
<organism evidence="6 7">
    <name type="scientific">Clostridium scatologenes</name>
    <dbReference type="NCBI Taxonomy" id="1548"/>
    <lineage>
        <taxon>Bacteria</taxon>
        <taxon>Bacillati</taxon>
        <taxon>Bacillota</taxon>
        <taxon>Clostridia</taxon>
        <taxon>Eubacteriales</taxon>
        <taxon>Clostridiaceae</taxon>
        <taxon>Clostridium</taxon>
    </lineage>
</organism>
<feature type="transmembrane region" description="Helical" evidence="4">
    <location>
        <begin position="45"/>
        <end position="71"/>
    </location>
</feature>
<dbReference type="EMBL" id="CP009933">
    <property type="protein sequence ID" value="AKA70625.1"/>
    <property type="molecule type" value="Genomic_DNA"/>
</dbReference>